<evidence type="ECO:0000313" key="2">
    <source>
        <dbReference type="Proteomes" id="UP000813068"/>
    </source>
</evidence>
<organism evidence="1 2">
    <name type="scientific">Geopseudomonas aromaticivorans</name>
    <dbReference type="NCBI Taxonomy" id="2849492"/>
    <lineage>
        <taxon>Bacteria</taxon>
        <taxon>Pseudomonadati</taxon>
        <taxon>Pseudomonadota</taxon>
        <taxon>Gammaproteobacteria</taxon>
        <taxon>Pseudomonadales</taxon>
        <taxon>Pseudomonadaceae</taxon>
        <taxon>Geopseudomonas</taxon>
    </lineage>
</organism>
<protein>
    <submittedName>
        <fullName evidence="1">Uncharacterized protein</fullName>
    </submittedName>
</protein>
<dbReference type="Proteomes" id="UP000813068">
    <property type="component" value="Unassembled WGS sequence"/>
</dbReference>
<evidence type="ECO:0000313" key="1">
    <source>
        <dbReference type="EMBL" id="MBV2132704.1"/>
    </source>
</evidence>
<accession>A0ABS6MV79</accession>
<comment type="caution">
    <text evidence="1">The sequence shown here is derived from an EMBL/GenBank/DDBJ whole genome shotgun (WGS) entry which is preliminary data.</text>
</comment>
<keyword evidence="2" id="KW-1185">Reference proteome</keyword>
<proteinExistence type="predicted"/>
<sequence>MSIIQCDYLEAPAKVEFPPELALLIVRKAAAMAAQFEERALDEMTRAAHRHLRTGQTTEQIAWQLGL</sequence>
<name>A0ABS6MV79_9GAMM</name>
<reference evidence="1 2" key="1">
    <citation type="submission" date="2021-06" db="EMBL/GenBank/DDBJ databases">
        <title>Differences between aerobic and microaerobic xylene degrading microbial communities.</title>
        <authorList>
            <person name="Banerjee S."/>
            <person name="Tancsics A."/>
        </authorList>
    </citation>
    <scope>NUCLEOTIDE SEQUENCE [LARGE SCALE GENOMIC DNA]</scope>
    <source>
        <strain evidence="1 2">MAP12</strain>
    </source>
</reference>
<gene>
    <name evidence="1" type="ORF">KRX52_07785</name>
</gene>
<dbReference type="RefSeq" id="WP_217681173.1">
    <property type="nucleotide sequence ID" value="NZ_JAHRGL010000018.1"/>
</dbReference>
<dbReference type="EMBL" id="JAHRGL010000018">
    <property type="protein sequence ID" value="MBV2132704.1"/>
    <property type="molecule type" value="Genomic_DNA"/>
</dbReference>